<proteinExistence type="predicted"/>
<evidence type="ECO:0000313" key="2">
    <source>
        <dbReference type="EMBL" id="RHZ73209.1"/>
    </source>
</evidence>
<feature type="compositionally biased region" description="Basic and acidic residues" evidence="1">
    <location>
        <begin position="589"/>
        <end position="598"/>
    </location>
</feature>
<keyword evidence="3" id="KW-1185">Reference proteome</keyword>
<dbReference type="Proteomes" id="UP000266861">
    <property type="component" value="Unassembled WGS sequence"/>
</dbReference>
<reference evidence="2 3" key="1">
    <citation type="submission" date="2018-08" db="EMBL/GenBank/DDBJ databases">
        <title>Genome and evolution of the arbuscular mycorrhizal fungus Diversispora epigaea (formerly Glomus versiforme) and its bacterial endosymbionts.</title>
        <authorList>
            <person name="Sun X."/>
            <person name="Fei Z."/>
            <person name="Harrison M."/>
        </authorList>
    </citation>
    <scope>NUCLEOTIDE SEQUENCE [LARGE SCALE GENOMIC DNA]</scope>
    <source>
        <strain evidence="2 3">IT104</strain>
    </source>
</reference>
<protein>
    <submittedName>
        <fullName evidence="2">Uncharacterized protein</fullName>
    </submittedName>
</protein>
<sequence length="615" mass="71432">MSNTINTRAKNKIQKLYSNANETFRKREVTEFFKKLDLEFKGETAKVLIAGKAILQLGKALQRSNKRKKIEENIDVVNILKSEEEGISTNEYLTNDLQVSDRTVAKKKLVKVGNEIVEEEITLKISPPLNKVEVILNKYREALENSTDEEYVELDSVFINYNYQSGYKFQRDWLRNWVDNVLTCFQLSRHVLNDESSMVKLKISITKTKGIYQSFPEIGDWYHDGIITININSINEYIGILEVVGNTIVKDHEQIMCNNRIDNEKQLQQDLETFDILVDKCKYNYDGVYLVDETDLSFVIPNTLMQLCLLKDIIKKYWHLGLARVQHLNTKITELLKGVTSQYHSRRITTIVNTSPDKSSGNDTCRNSKKVSQLYGAIHFSLWQKIIVEFIENKKDEISSEFVTKLVKEIADETFNKAIYPTQDDFKKISESVAKKNYREIFNTYSLKKWNTFYVGRIMANLLKKHRQLRGTAASTYRKALFSIFGEKELPYIQSTDDHNVIATWKASPQVRKIYGNLFERIPNSETTYIDRVLKKTCNADTPIHQKAFAIVTCENFLNPKLPNIISKEKIIKPLLLIFEEQIKKGESLHREVNHSTESEDEDDEDEEAFINEEE</sequence>
<organism evidence="2 3">
    <name type="scientific">Diversispora epigaea</name>
    <dbReference type="NCBI Taxonomy" id="1348612"/>
    <lineage>
        <taxon>Eukaryota</taxon>
        <taxon>Fungi</taxon>
        <taxon>Fungi incertae sedis</taxon>
        <taxon>Mucoromycota</taxon>
        <taxon>Glomeromycotina</taxon>
        <taxon>Glomeromycetes</taxon>
        <taxon>Diversisporales</taxon>
        <taxon>Diversisporaceae</taxon>
        <taxon>Diversispora</taxon>
    </lineage>
</organism>
<accession>A0A397IBH6</accession>
<gene>
    <name evidence="2" type="ORF">Glove_232g160</name>
</gene>
<evidence type="ECO:0000313" key="3">
    <source>
        <dbReference type="Proteomes" id="UP000266861"/>
    </source>
</evidence>
<dbReference type="AlphaFoldDB" id="A0A397IBH6"/>
<name>A0A397IBH6_9GLOM</name>
<evidence type="ECO:0000256" key="1">
    <source>
        <dbReference type="SAM" id="MobiDB-lite"/>
    </source>
</evidence>
<comment type="caution">
    <text evidence="2">The sequence shown here is derived from an EMBL/GenBank/DDBJ whole genome shotgun (WGS) entry which is preliminary data.</text>
</comment>
<feature type="compositionally biased region" description="Acidic residues" evidence="1">
    <location>
        <begin position="599"/>
        <end position="615"/>
    </location>
</feature>
<feature type="region of interest" description="Disordered" evidence="1">
    <location>
        <begin position="589"/>
        <end position="615"/>
    </location>
</feature>
<dbReference type="EMBL" id="PQFF01000215">
    <property type="protein sequence ID" value="RHZ73209.1"/>
    <property type="molecule type" value="Genomic_DNA"/>
</dbReference>